<dbReference type="Proteomes" id="UP001154114">
    <property type="component" value="Chromosome 7"/>
</dbReference>
<dbReference type="PANTHER" id="PTHR13234">
    <property type="entry name" value="GAMMA-INTERFERON INDUCIBLE LYSOSOMAL THIOL REDUCTASE GILT"/>
    <property type="match status" value="1"/>
</dbReference>
<evidence type="ECO:0008006" key="6">
    <source>
        <dbReference type="Google" id="ProtNLM"/>
    </source>
</evidence>
<evidence type="ECO:0000313" key="5">
    <source>
        <dbReference type="Proteomes" id="UP001154114"/>
    </source>
</evidence>
<protein>
    <recommendedName>
        <fullName evidence="6">Gamma-interferon inducible lysosomal thiol reductase</fullName>
    </recommendedName>
</protein>
<dbReference type="Pfam" id="PF03227">
    <property type="entry name" value="GILT"/>
    <property type="match status" value="1"/>
</dbReference>
<name>A0A9N8KRC0_CHRIL</name>
<dbReference type="PANTHER" id="PTHR13234:SF68">
    <property type="entry name" value="GH19763P"/>
    <property type="match status" value="1"/>
</dbReference>
<keyword evidence="2" id="KW-0325">Glycoprotein</keyword>
<feature type="signal peptide" evidence="3">
    <location>
        <begin position="1"/>
        <end position="20"/>
    </location>
</feature>
<comment type="similarity">
    <text evidence="1">Belongs to the GILT family.</text>
</comment>
<gene>
    <name evidence="4" type="ORF">CINC_LOCUS12009</name>
</gene>
<dbReference type="EMBL" id="LR824010">
    <property type="protein sequence ID" value="CAD0197729.1"/>
    <property type="molecule type" value="Genomic_DNA"/>
</dbReference>
<dbReference type="InterPro" id="IPR004911">
    <property type="entry name" value="Interferon-induced_GILT"/>
</dbReference>
<reference evidence="4" key="1">
    <citation type="submission" date="2021-12" db="EMBL/GenBank/DDBJ databases">
        <authorList>
            <person name="King R."/>
        </authorList>
    </citation>
    <scope>NUCLEOTIDE SEQUENCE</scope>
</reference>
<proteinExistence type="inferred from homology"/>
<dbReference type="OrthoDB" id="958254at2759"/>
<dbReference type="AlphaFoldDB" id="A0A9N8KRC0"/>
<evidence type="ECO:0000313" key="4">
    <source>
        <dbReference type="EMBL" id="CAD0197729.1"/>
    </source>
</evidence>
<sequence>MLQLNKLVLVFILALKLAGSYVPEKVIVTVYYESQCPDSRRFVEGQLLPTIKLLHEYITLKLVPFGKAKSIRHGNGGFKCQHGPTECTGNIVQSCALDLMQERSDLEKVSYVECEMQTEAGTRRDMRCVTRAGLSGREVLQCVDSTAGLILQLDHEYQTKLIRPSFIPTITINRVFDQNVQNSAFQDLTGTVCSVLRNAAPCARYYNTLALDYVY</sequence>
<evidence type="ECO:0000256" key="3">
    <source>
        <dbReference type="SAM" id="SignalP"/>
    </source>
</evidence>
<accession>A0A9N8KRC0</accession>
<organism evidence="4 5">
    <name type="scientific">Chrysodeixis includens</name>
    <name type="common">Soybean looper</name>
    <name type="synonym">Pseudoplusia includens</name>
    <dbReference type="NCBI Taxonomy" id="689277"/>
    <lineage>
        <taxon>Eukaryota</taxon>
        <taxon>Metazoa</taxon>
        <taxon>Ecdysozoa</taxon>
        <taxon>Arthropoda</taxon>
        <taxon>Hexapoda</taxon>
        <taxon>Insecta</taxon>
        <taxon>Pterygota</taxon>
        <taxon>Neoptera</taxon>
        <taxon>Endopterygota</taxon>
        <taxon>Lepidoptera</taxon>
        <taxon>Glossata</taxon>
        <taxon>Ditrysia</taxon>
        <taxon>Noctuoidea</taxon>
        <taxon>Noctuidae</taxon>
        <taxon>Plusiinae</taxon>
        <taxon>Chrysodeixis</taxon>
    </lineage>
</organism>
<keyword evidence="5" id="KW-1185">Reference proteome</keyword>
<evidence type="ECO:0000256" key="1">
    <source>
        <dbReference type="ARBA" id="ARBA00005679"/>
    </source>
</evidence>
<dbReference type="GO" id="GO:0016671">
    <property type="term" value="F:oxidoreductase activity, acting on a sulfur group of donors, disulfide as acceptor"/>
    <property type="evidence" value="ECO:0007669"/>
    <property type="project" value="InterPro"/>
</dbReference>
<evidence type="ECO:0000256" key="2">
    <source>
        <dbReference type="ARBA" id="ARBA00023180"/>
    </source>
</evidence>
<keyword evidence="3" id="KW-0732">Signal</keyword>
<feature type="chain" id="PRO_5040241481" description="Gamma-interferon inducible lysosomal thiol reductase" evidence="3">
    <location>
        <begin position="21"/>
        <end position="215"/>
    </location>
</feature>